<organism evidence="2 3">
    <name type="scientific">Streptomyces prunicolor</name>
    <dbReference type="NCBI Taxonomy" id="67348"/>
    <lineage>
        <taxon>Bacteria</taxon>
        <taxon>Bacillati</taxon>
        <taxon>Actinomycetota</taxon>
        <taxon>Actinomycetes</taxon>
        <taxon>Kitasatosporales</taxon>
        <taxon>Streptomycetaceae</taxon>
        <taxon>Streptomyces</taxon>
    </lineage>
</organism>
<dbReference type="RefSeq" id="WP_317775840.1">
    <property type="nucleotide sequence ID" value="NZ_JAWMAJ010000305.1"/>
</dbReference>
<feature type="domain" description="SnoaL-like" evidence="1">
    <location>
        <begin position="8"/>
        <end position="105"/>
    </location>
</feature>
<dbReference type="EMBL" id="JAWMAJ010000305">
    <property type="protein sequence ID" value="MDV7223341.1"/>
    <property type="molecule type" value="Genomic_DNA"/>
</dbReference>
<keyword evidence="3" id="KW-1185">Reference proteome</keyword>
<accession>A0ABU4FTS8</accession>
<name>A0ABU4FTS8_9ACTN</name>
<dbReference type="Proteomes" id="UP001187346">
    <property type="component" value="Unassembled WGS sequence"/>
</dbReference>
<protein>
    <submittedName>
        <fullName evidence="2">Nuclear transport factor 2 family protein</fullName>
    </submittedName>
</protein>
<proteinExistence type="predicted"/>
<dbReference type="Pfam" id="PF12680">
    <property type="entry name" value="SnoaL_2"/>
    <property type="match status" value="1"/>
</dbReference>
<evidence type="ECO:0000313" key="2">
    <source>
        <dbReference type="EMBL" id="MDV7223341.1"/>
    </source>
</evidence>
<evidence type="ECO:0000313" key="3">
    <source>
        <dbReference type="Proteomes" id="UP001187346"/>
    </source>
</evidence>
<dbReference type="InterPro" id="IPR032710">
    <property type="entry name" value="NTF2-like_dom_sf"/>
</dbReference>
<evidence type="ECO:0000259" key="1">
    <source>
        <dbReference type="Pfam" id="PF12680"/>
    </source>
</evidence>
<dbReference type="SUPFAM" id="SSF54427">
    <property type="entry name" value="NTF2-like"/>
    <property type="match status" value="1"/>
</dbReference>
<dbReference type="InterPro" id="IPR037401">
    <property type="entry name" value="SnoaL-like"/>
</dbReference>
<dbReference type="Gene3D" id="3.10.450.50">
    <property type="match status" value="1"/>
</dbReference>
<sequence length="119" mass="12879">MSAEFAAKVFALVDGTDAVGFSGLFAPRGRMRFGNGEPMTGPEEIAAGVAGFFATIKGLRHTVVREWYAGADTIIEETVDYHRLTGDTVTVPAVTMFHVDEAGLIDDFRVYFDLAPLFA</sequence>
<reference evidence="2 3" key="1">
    <citation type="submission" date="2023-10" db="EMBL/GenBank/DDBJ databases">
        <title>Characterization of rhizosphere-enriched actinobacteria from wheat plants lab-grown on chernevaya soil.</title>
        <authorList>
            <person name="Tikhonova E.N."/>
            <person name="Konopkin A."/>
            <person name="Kravchenko I.K."/>
        </authorList>
    </citation>
    <scope>NUCLEOTIDE SEQUENCE [LARGE SCALE GENOMIC DNA]</scope>
    <source>
        <strain evidence="2 3">RR29</strain>
    </source>
</reference>
<comment type="caution">
    <text evidence="2">The sequence shown here is derived from an EMBL/GenBank/DDBJ whole genome shotgun (WGS) entry which is preliminary data.</text>
</comment>
<gene>
    <name evidence="2" type="ORF">R5A26_46220</name>
</gene>